<dbReference type="Gene3D" id="3.30.559.10">
    <property type="entry name" value="Chloramphenicol acetyltransferase-like domain"/>
    <property type="match status" value="2"/>
</dbReference>
<sequence>MAPPNNTITVLELCRVAPPPDSVMQMSLPLSFYDLIPLRCIPIQLVFFFECPHSKTHFIDSFLPKLKHSLSLTLQHFYPLAGNLKWPQESEKPIILYVNGDSVSLTIAESNNDFYHLSSDHARDINESHSLVPHLPISETLAPVLALQITVTVIKDPARLEKLYLNELLKPTGSLQTEFMNNRSLLSIERLAPPNVVRSTFKLSRADIERLRDKVLTRRDKEKQTQPLHLSTFVLTCAYVWICLNRRDTKNKITHFFFTADCRARLDPPIPITYCGNCQAACLIHVKTCDIIGEDGLAIAVEAFSEAIRDIEGDVLKGIENVFSAISAGTEPPFGVSWSNRFRVYEIDFGWGSPTKAEMVTIDTNLDRCLSLIAEIKVEGSKLVWY</sequence>
<dbReference type="Proteomes" id="UP000655225">
    <property type="component" value="Unassembled WGS sequence"/>
</dbReference>
<keyword evidence="1" id="KW-0808">Transferase</keyword>
<dbReference type="InterPro" id="IPR023213">
    <property type="entry name" value="CAT-like_dom_sf"/>
</dbReference>
<evidence type="ECO:0000313" key="4">
    <source>
        <dbReference type="Proteomes" id="UP000655225"/>
    </source>
</evidence>
<organism evidence="3 4">
    <name type="scientific">Tetracentron sinense</name>
    <name type="common">Spur-leaf</name>
    <dbReference type="NCBI Taxonomy" id="13715"/>
    <lineage>
        <taxon>Eukaryota</taxon>
        <taxon>Viridiplantae</taxon>
        <taxon>Streptophyta</taxon>
        <taxon>Embryophyta</taxon>
        <taxon>Tracheophyta</taxon>
        <taxon>Spermatophyta</taxon>
        <taxon>Magnoliopsida</taxon>
        <taxon>Trochodendrales</taxon>
        <taxon>Trochodendraceae</taxon>
        <taxon>Tetracentron</taxon>
    </lineage>
</organism>
<dbReference type="InterPro" id="IPR051504">
    <property type="entry name" value="Plant_metabolite_acyltrans"/>
</dbReference>
<dbReference type="GO" id="GO:0016747">
    <property type="term" value="F:acyltransferase activity, transferring groups other than amino-acyl groups"/>
    <property type="evidence" value="ECO:0007669"/>
    <property type="project" value="UniProtKB-ARBA"/>
</dbReference>
<accession>A0A834YWY2</accession>
<dbReference type="PANTHER" id="PTHR31625">
    <property type="match status" value="1"/>
</dbReference>
<evidence type="ECO:0000256" key="2">
    <source>
        <dbReference type="ARBA" id="ARBA00023315"/>
    </source>
</evidence>
<keyword evidence="4" id="KW-1185">Reference proteome</keyword>
<dbReference type="Pfam" id="PF02458">
    <property type="entry name" value="Transferase"/>
    <property type="match status" value="2"/>
</dbReference>
<keyword evidence="2" id="KW-0012">Acyltransferase</keyword>
<proteinExistence type="predicted"/>
<dbReference type="OrthoDB" id="1862401at2759"/>
<name>A0A834YWY2_TETSI</name>
<protein>
    <recommendedName>
        <fullName evidence="5">Anthocyanin acyltransferase</fullName>
    </recommendedName>
</protein>
<evidence type="ECO:0000256" key="1">
    <source>
        <dbReference type="ARBA" id="ARBA00022679"/>
    </source>
</evidence>
<gene>
    <name evidence="3" type="ORF">HHK36_020326</name>
</gene>
<evidence type="ECO:0000313" key="3">
    <source>
        <dbReference type="EMBL" id="KAF8394121.1"/>
    </source>
</evidence>
<evidence type="ECO:0008006" key="5">
    <source>
        <dbReference type="Google" id="ProtNLM"/>
    </source>
</evidence>
<reference evidence="3 4" key="1">
    <citation type="submission" date="2020-04" db="EMBL/GenBank/DDBJ databases">
        <title>Plant Genome Project.</title>
        <authorList>
            <person name="Zhang R.-G."/>
        </authorList>
    </citation>
    <scope>NUCLEOTIDE SEQUENCE [LARGE SCALE GENOMIC DNA]</scope>
    <source>
        <strain evidence="3">YNK0</strain>
        <tissue evidence="3">Leaf</tissue>
    </source>
</reference>
<comment type="caution">
    <text evidence="3">The sequence shown here is derived from an EMBL/GenBank/DDBJ whole genome shotgun (WGS) entry which is preliminary data.</text>
</comment>
<dbReference type="OMA" id="CAFVWVS"/>
<dbReference type="AlphaFoldDB" id="A0A834YWY2"/>
<dbReference type="EMBL" id="JABCRI010000014">
    <property type="protein sequence ID" value="KAF8394121.1"/>
    <property type="molecule type" value="Genomic_DNA"/>
</dbReference>